<name>A0A813AR50_9DINO</name>
<gene>
    <name evidence="3" type="ORF">SNEC2469_LOCUS28669</name>
</gene>
<evidence type="ECO:0000256" key="1">
    <source>
        <dbReference type="SAM" id="Coils"/>
    </source>
</evidence>
<reference evidence="3" key="1">
    <citation type="submission" date="2021-02" db="EMBL/GenBank/DDBJ databases">
        <authorList>
            <person name="Dougan E. K."/>
            <person name="Rhodes N."/>
            <person name="Thang M."/>
            <person name="Chan C."/>
        </authorList>
    </citation>
    <scope>NUCLEOTIDE SEQUENCE</scope>
</reference>
<feature type="region of interest" description="Disordered" evidence="2">
    <location>
        <begin position="174"/>
        <end position="208"/>
    </location>
</feature>
<accession>A0A813AR50</accession>
<feature type="compositionally biased region" description="Polar residues" evidence="2">
    <location>
        <begin position="192"/>
        <end position="208"/>
    </location>
</feature>
<evidence type="ECO:0000313" key="3">
    <source>
        <dbReference type="EMBL" id="CAE7877537.1"/>
    </source>
</evidence>
<feature type="region of interest" description="Disordered" evidence="2">
    <location>
        <begin position="56"/>
        <end position="96"/>
    </location>
</feature>
<evidence type="ECO:0000256" key="2">
    <source>
        <dbReference type="SAM" id="MobiDB-lite"/>
    </source>
</evidence>
<protein>
    <recommendedName>
        <fullName evidence="5">BZIP domain-containing protein</fullName>
    </recommendedName>
</protein>
<keyword evidence="4" id="KW-1185">Reference proteome</keyword>
<sequence length="447" mass="48622">RARRRELVLNKALPPSAIDEALADQLMLVASQRHNDMVLCCPASPAVMPATPSAARPLASCASTPPKAQRGREGSPKSGIGISEESPGSDEVPDPKRQELLEKESRRLRIENAELKKRLQFGSEFLKQENRRLRVENAELKKRLYFAGPYAQGTSSVPIWVPVPVMAASPNCGSPNSGAARGTTMSAGCGSGQVSPGTGTPATPAQGSGTPIQHGFWVPLARNAVGALSIGLLGIVRARCTYANAFYVASDHDFRTLQITSIIDGDIEDTRREIVLIPMPPGYSDLDPKRSKYTVRPRMQNLLDLTSRQGHEPHWPFVVDTGLLLLGEGWEDGRMPLERFPLHQIRQTGSTQLSFPVVARGGSVLIASSFDTRMSGEASLRGNRSAGVDFLGCLSAGLGGEIKLFPPPMYNGELEKWEDWSWQLKRYVGLYKPGVKLMMDGVEEPTL</sequence>
<feature type="coiled-coil region" evidence="1">
    <location>
        <begin position="98"/>
        <end position="143"/>
    </location>
</feature>
<feature type="non-terminal residue" evidence="3">
    <location>
        <position position="1"/>
    </location>
</feature>
<dbReference type="Proteomes" id="UP000601435">
    <property type="component" value="Unassembled WGS sequence"/>
</dbReference>
<dbReference type="EMBL" id="CAJNJA010062809">
    <property type="protein sequence ID" value="CAE7877537.1"/>
    <property type="molecule type" value="Genomic_DNA"/>
</dbReference>
<evidence type="ECO:0008006" key="5">
    <source>
        <dbReference type="Google" id="ProtNLM"/>
    </source>
</evidence>
<comment type="caution">
    <text evidence="3">The sequence shown here is derived from an EMBL/GenBank/DDBJ whole genome shotgun (WGS) entry which is preliminary data.</text>
</comment>
<dbReference type="CDD" id="cd14686">
    <property type="entry name" value="bZIP"/>
    <property type="match status" value="1"/>
</dbReference>
<proteinExistence type="predicted"/>
<evidence type="ECO:0000313" key="4">
    <source>
        <dbReference type="Proteomes" id="UP000601435"/>
    </source>
</evidence>
<dbReference type="OrthoDB" id="426028at2759"/>
<keyword evidence="1" id="KW-0175">Coiled coil</keyword>
<dbReference type="AlphaFoldDB" id="A0A813AR50"/>
<organism evidence="3 4">
    <name type="scientific">Symbiodinium necroappetens</name>
    <dbReference type="NCBI Taxonomy" id="1628268"/>
    <lineage>
        <taxon>Eukaryota</taxon>
        <taxon>Sar</taxon>
        <taxon>Alveolata</taxon>
        <taxon>Dinophyceae</taxon>
        <taxon>Suessiales</taxon>
        <taxon>Symbiodiniaceae</taxon>
        <taxon>Symbiodinium</taxon>
    </lineage>
</organism>